<feature type="transmembrane region" description="Helical" evidence="1">
    <location>
        <begin position="138"/>
        <end position="156"/>
    </location>
</feature>
<accession>A0A1T2X1L9</accession>
<keyword evidence="1" id="KW-0472">Membrane</keyword>
<feature type="transmembrane region" description="Helical" evidence="1">
    <location>
        <begin position="105"/>
        <end position="132"/>
    </location>
</feature>
<evidence type="ECO:0000313" key="3">
    <source>
        <dbReference type="Proteomes" id="UP000190188"/>
    </source>
</evidence>
<name>A0A1T2X1L9_9BACL</name>
<keyword evidence="1" id="KW-0812">Transmembrane</keyword>
<dbReference type="AlphaFoldDB" id="A0A1T2X1L9"/>
<keyword evidence="1" id="KW-1133">Transmembrane helix</keyword>
<feature type="transmembrane region" description="Helical" evidence="1">
    <location>
        <begin position="61"/>
        <end position="84"/>
    </location>
</feature>
<sequence length="239" mass="27479">MNNFELENELQGMNLLRKAWGLYIKNIMKIICIVMIVALPVEAIKNFLLIDIDIGTITSRTVMITFILNLLLSIVPSVIICFMFPQMMKERTISVKESFQQGVKFWPKVIGFGIIVKFLVIIGMICFIVPGLVYTTRFLFVNYIIILEGTYGNNPISRSNQMVKGRTWEFFMILVSIGLIQWGISYFLGYVIDSWVIGTVTDVITDIMLEFTTVLFLVAYLILRRYENPEQVIEIDGQT</sequence>
<feature type="transmembrane region" description="Helical" evidence="1">
    <location>
        <begin position="20"/>
        <end position="41"/>
    </location>
</feature>
<evidence type="ECO:0000256" key="1">
    <source>
        <dbReference type="SAM" id="Phobius"/>
    </source>
</evidence>
<dbReference type="STRING" id="1324314.BVG16_27245"/>
<protein>
    <recommendedName>
        <fullName evidence="4">Glycerophosphoryl diester phosphodiesterase membrane domain-containing protein</fullName>
    </recommendedName>
</protein>
<dbReference type="OrthoDB" id="2610957at2"/>
<dbReference type="EMBL" id="MSZX01000014">
    <property type="protein sequence ID" value="OPA73781.1"/>
    <property type="molecule type" value="Genomic_DNA"/>
</dbReference>
<dbReference type="Proteomes" id="UP000190188">
    <property type="component" value="Unassembled WGS sequence"/>
</dbReference>
<proteinExistence type="predicted"/>
<reference evidence="2 3" key="1">
    <citation type="submission" date="2017-01" db="EMBL/GenBank/DDBJ databases">
        <title>Genome analysis of Paenibacillus selenitrireducens ES3-24.</title>
        <authorList>
            <person name="Xu D."/>
            <person name="Yao R."/>
            <person name="Zheng S."/>
        </authorList>
    </citation>
    <scope>NUCLEOTIDE SEQUENCE [LARGE SCALE GENOMIC DNA]</scope>
    <source>
        <strain evidence="2 3">ES3-24</strain>
    </source>
</reference>
<dbReference type="RefSeq" id="WP_078502351.1">
    <property type="nucleotide sequence ID" value="NZ_MSZX01000014.1"/>
</dbReference>
<organism evidence="2 3">
    <name type="scientific">Paenibacillus selenitireducens</name>
    <dbReference type="NCBI Taxonomy" id="1324314"/>
    <lineage>
        <taxon>Bacteria</taxon>
        <taxon>Bacillati</taxon>
        <taxon>Bacillota</taxon>
        <taxon>Bacilli</taxon>
        <taxon>Bacillales</taxon>
        <taxon>Paenibacillaceae</taxon>
        <taxon>Paenibacillus</taxon>
    </lineage>
</organism>
<evidence type="ECO:0008006" key="4">
    <source>
        <dbReference type="Google" id="ProtNLM"/>
    </source>
</evidence>
<evidence type="ECO:0000313" key="2">
    <source>
        <dbReference type="EMBL" id="OPA73781.1"/>
    </source>
</evidence>
<keyword evidence="3" id="KW-1185">Reference proteome</keyword>
<feature type="transmembrane region" description="Helical" evidence="1">
    <location>
        <begin position="168"/>
        <end position="192"/>
    </location>
</feature>
<comment type="caution">
    <text evidence="2">The sequence shown here is derived from an EMBL/GenBank/DDBJ whole genome shotgun (WGS) entry which is preliminary data.</text>
</comment>
<feature type="transmembrane region" description="Helical" evidence="1">
    <location>
        <begin position="204"/>
        <end position="223"/>
    </location>
</feature>
<gene>
    <name evidence="2" type="ORF">BVG16_27245</name>
</gene>